<protein>
    <recommendedName>
        <fullName evidence="6">Protein xylosyltransferase</fullName>
    </recommendedName>
</protein>
<keyword evidence="5" id="KW-1185">Reference proteome</keyword>
<dbReference type="PANTHER" id="PTHR31121:SF6">
    <property type="entry name" value="ALPHA-1,2 MANNOSYLTRANSFERASE KTR1"/>
    <property type="match status" value="1"/>
</dbReference>
<dbReference type="Proteomes" id="UP001189429">
    <property type="component" value="Unassembled WGS sequence"/>
</dbReference>
<keyword evidence="2" id="KW-0808">Transferase</keyword>
<feature type="compositionally biased region" description="Low complexity" evidence="3">
    <location>
        <begin position="365"/>
        <end position="380"/>
    </location>
</feature>
<dbReference type="EMBL" id="CAUYUJ010007660">
    <property type="protein sequence ID" value="CAK0821564.1"/>
    <property type="molecule type" value="Genomic_DNA"/>
</dbReference>
<dbReference type="Pfam" id="PF23106">
    <property type="entry name" value="EGF_Teneurin"/>
    <property type="match status" value="1"/>
</dbReference>
<organism evidence="4 5">
    <name type="scientific">Prorocentrum cordatum</name>
    <dbReference type="NCBI Taxonomy" id="2364126"/>
    <lineage>
        <taxon>Eukaryota</taxon>
        <taxon>Sar</taxon>
        <taxon>Alveolata</taxon>
        <taxon>Dinophyceae</taxon>
        <taxon>Prorocentrales</taxon>
        <taxon>Prorocentraceae</taxon>
        <taxon>Prorocentrum</taxon>
    </lineage>
</organism>
<accession>A0ABN9RQN7</accession>
<dbReference type="InterPro" id="IPR002685">
    <property type="entry name" value="Glyco_trans_15"/>
</dbReference>
<dbReference type="SUPFAM" id="SSF53448">
    <property type="entry name" value="Nucleotide-diphospho-sugar transferases"/>
    <property type="match status" value="1"/>
</dbReference>
<feature type="region of interest" description="Disordered" evidence="3">
    <location>
        <begin position="900"/>
        <end position="919"/>
    </location>
</feature>
<sequence length="919" mass="99173">AEGLMRADSERRRALRESRRCLGQPSSELHLPAGERALAGRVLPAPRRAQLPRGGVPLLGVGVQAEGPRDPDQPAGAPALRGDAALRGVVALAAPGTALRASGAPLVPARAGGGGGGGAGRRGGRARRAGRLPVARLLAGPVLAGGGGRAAGAPGQEALQVLAAPPRGRLRGVRARGPAECPGAGARGAQAGQLLAGRVVLRAGQPPIIFARLELAAGASVVKLADPDVPSGEKEAILCGLLEDHRVPVLKRNFDCMGFRGSDGWAGADGPGAATGSCVSHDHRGWGNDAAVFDSIQRSPRACQARCAASNCSYWTFDPTAMYGSQLCWVWIGGRPAEVKFEKGWVSGDAECSAALSSGPEDARAASAPAQAAPDSSPARAEVRGPGGAPAEGRELFKLWAVEQAQEMPGMRFFLEAGSRGRCVRGFCECFPPYRGPLCEQLDSGPRDASRNFSGVLHYLTSDDEDDVQDIRHSLPRLWERFNGRFDYPVVIFHDGLSEEHRRQIVRASENRVWFAYVDDYLSVPEMITEDPVRRARLDEVKWSLGYRGMCRFRSGTIFLQPALRNFQYAMTLDTDGYFPAEVVSDPIAAMHEGGYVYTFSHLLPDLPSAVKHFWDYTLLYMRMKGINPRGTPILEQFVREDDLQWNYQLYMNDIEIVQLDWFRSEPYQDYFRYLDSVGGFWLHRWGDHAVRTIAVGMWLPEDKVYEMDVPYGHQNYCKCSGAHPDLECVREGDVGGEPAKWWICTSEAHPLLDLSSLAYSNLGGAGPDADAGTPEIVYSKALDGGATDLRISAQGIHNNEGTAGSSRNVNSGAGRQIGTVNLRRGSNADLHFRFVKAHAHSTPARVPQTYVTMFIPDDGVESVSVTQYQEFCFPSSSVVRQGKGAGGREMFFAAGSPFQAAGRLGAPPSDASRLKPDE</sequence>
<dbReference type="InterPro" id="IPR029044">
    <property type="entry name" value="Nucleotide-diphossugar_trans"/>
</dbReference>
<feature type="non-terminal residue" evidence="4">
    <location>
        <position position="1"/>
    </location>
</feature>
<name>A0ABN9RQN7_9DINO</name>
<feature type="region of interest" description="Disordered" evidence="3">
    <location>
        <begin position="363"/>
        <end position="389"/>
    </location>
</feature>
<feature type="non-terminal residue" evidence="4">
    <location>
        <position position="919"/>
    </location>
</feature>
<comment type="caution">
    <text evidence="4">The sequence shown here is derived from an EMBL/GenBank/DDBJ whole genome shotgun (WGS) entry which is preliminary data.</text>
</comment>
<evidence type="ECO:0000313" key="5">
    <source>
        <dbReference type="Proteomes" id="UP001189429"/>
    </source>
</evidence>
<dbReference type="Gene3D" id="3.90.550.10">
    <property type="entry name" value="Spore Coat Polysaccharide Biosynthesis Protein SpsA, Chain A"/>
    <property type="match status" value="1"/>
</dbReference>
<reference evidence="4" key="1">
    <citation type="submission" date="2023-10" db="EMBL/GenBank/DDBJ databases">
        <authorList>
            <person name="Chen Y."/>
            <person name="Shah S."/>
            <person name="Dougan E. K."/>
            <person name="Thang M."/>
            <person name="Chan C."/>
        </authorList>
    </citation>
    <scope>NUCLEOTIDE SEQUENCE [LARGE SCALE GENOMIC DNA]</scope>
</reference>
<comment type="similarity">
    <text evidence="1">Belongs to the glycosyltransferase 15 family.</text>
</comment>
<dbReference type="PANTHER" id="PTHR31121">
    <property type="entry name" value="ALPHA-1,2 MANNOSYLTRANSFERASE KTR1"/>
    <property type="match status" value="1"/>
</dbReference>
<evidence type="ECO:0000256" key="1">
    <source>
        <dbReference type="ARBA" id="ARBA00007677"/>
    </source>
</evidence>
<dbReference type="Gene3D" id="3.50.4.10">
    <property type="entry name" value="Hepatocyte Growth Factor"/>
    <property type="match status" value="1"/>
</dbReference>
<evidence type="ECO:0000256" key="2">
    <source>
        <dbReference type="ARBA" id="ARBA00022679"/>
    </source>
</evidence>
<evidence type="ECO:0008006" key="6">
    <source>
        <dbReference type="Google" id="ProtNLM"/>
    </source>
</evidence>
<proteinExistence type="inferred from homology"/>
<dbReference type="Pfam" id="PF01793">
    <property type="entry name" value="Glyco_transf_15"/>
    <property type="match status" value="1"/>
</dbReference>
<gene>
    <name evidence="4" type="ORF">PCOR1329_LOCUS22802</name>
</gene>
<evidence type="ECO:0000313" key="4">
    <source>
        <dbReference type="EMBL" id="CAK0821564.1"/>
    </source>
</evidence>
<evidence type="ECO:0000256" key="3">
    <source>
        <dbReference type="SAM" id="MobiDB-lite"/>
    </source>
</evidence>